<comment type="caution">
    <text evidence="1">The sequence shown here is derived from an EMBL/GenBank/DDBJ whole genome shotgun (WGS) entry which is preliminary data.</text>
</comment>
<gene>
    <name evidence="1" type="ORF">EDS130_LOCUS20556</name>
</gene>
<evidence type="ECO:0000313" key="2">
    <source>
        <dbReference type="Proteomes" id="UP000663852"/>
    </source>
</evidence>
<dbReference type="Proteomes" id="UP000663852">
    <property type="component" value="Unassembled WGS sequence"/>
</dbReference>
<accession>A0A814PX66</accession>
<evidence type="ECO:0000313" key="1">
    <source>
        <dbReference type="EMBL" id="CAF1111818.1"/>
    </source>
</evidence>
<protein>
    <submittedName>
        <fullName evidence="1">Uncharacterized protein</fullName>
    </submittedName>
</protein>
<dbReference type="EMBL" id="CAJNOJ010000101">
    <property type="protein sequence ID" value="CAF1111818.1"/>
    <property type="molecule type" value="Genomic_DNA"/>
</dbReference>
<name>A0A814PX66_ADIRI</name>
<dbReference type="AlphaFoldDB" id="A0A814PX66"/>
<organism evidence="1 2">
    <name type="scientific">Adineta ricciae</name>
    <name type="common">Rotifer</name>
    <dbReference type="NCBI Taxonomy" id="249248"/>
    <lineage>
        <taxon>Eukaryota</taxon>
        <taxon>Metazoa</taxon>
        <taxon>Spiralia</taxon>
        <taxon>Gnathifera</taxon>
        <taxon>Rotifera</taxon>
        <taxon>Eurotatoria</taxon>
        <taxon>Bdelloidea</taxon>
        <taxon>Adinetida</taxon>
        <taxon>Adinetidae</taxon>
        <taxon>Adineta</taxon>
    </lineage>
</organism>
<dbReference type="OrthoDB" id="10211578at2759"/>
<sequence length="154" mass="18257">MNIEYFHSYIQVDQYIRQQEFVKCEELLTKLINQNPDVTDTEKAAMTELFRKRIVVYHRLGKYKLALNDVESLMKRNVTLVYNDELFLIQQESIFNCALDEITENLNQSLSPSNRSYFAWLIEFFDSIKSKDVFNEKTFDAVNTKGNAKRKCLF</sequence>
<reference evidence="1" key="1">
    <citation type="submission" date="2021-02" db="EMBL/GenBank/DDBJ databases">
        <authorList>
            <person name="Nowell W R."/>
        </authorList>
    </citation>
    <scope>NUCLEOTIDE SEQUENCE</scope>
</reference>
<proteinExistence type="predicted"/>